<name>A0A1J5S8B6_9ZZZZ</name>
<dbReference type="EMBL" id="MLJW01000124">
    <property type="protein sequence ID" value="OIQ98019.1"/>
    <property type="molecule type" value="Genomic_DNA"/>
</dbReference>
<proteinExistence type="predicted"/>
<evidence type="ECO:0000259" key="2">
    <source>
        <dbReference type="Pfam" id="PF19029"/>
    </source>
</evidence>
<dbReference type="AlphaFoldDB" id="A0A1J5S8B6"/>
<keyword evidence="1" id="KW-0812">Transmembrane</keyword>
<sequence>MTTTTEILTPKELLRELQALVVEAETMIANTASEQSDEAVNSLRARFVAAQERFEKAYAGVKGKVVVQARRADEYIRENPYQALAIAAGAALLVGLLVGRRGRATPTA</sequence>
<gene>
    <name evidence="3" type="ORF">GALL_199400</name>
</gene>
<keyword evidence="1" id="KW-1133">Transmembrane helix</keyword>
<dbReference type="GO" id="GO:0043022">
    <property type="term" value="F:ribosome binding"/>
    <property type="evidence" value="ECO:0007669"/>
    <property type="project" value="InterPro"/>
</dbReference>
<dbReference type="InterPro" id="IPR010279">
    <property type="entry name" value="YqjD/ElaB"/>
</dbReference>
<protein>
    <recommendedName>
        <fullName evidence="2">DUF883 domain-containing protein</fullName>
    </recommendedName>
</protein>
<feature type="transmembrane region" description="Helical" evidence="1">
    <location>
        <begin position="81"/>
        <end position="99"/>
    </location>
</feature>
<reference evidence="3" key="1">
    <citation type="submission" date="2016-10" db="EMBL/GenBank/DDBJ databases">
        <title>Sequence of Gallionella enrichment culture.</title>
        <authorList>
            <person name="Poehlein A."/>
            <person name="Muehling M."/>
            <person name="Daniel R."/>
        </authorList>
    </citation>
    <scope>NUCLEOTIDE SEQUENCE</scope>
</reference>
<organism evidence="3">
    <name type="scientific">mine drainage metagenome</name>
    <dbReference type="NCBI Taxonomy" id="410659"/>
    <lineage>
        <taxon>unclassified sequences</taxon>
        <taxon>metagenomes</taxon>
        <taxon>ecological metagenomes</taxon>
    </lineage>
</organism>
<accession>A0A1J5S8B6</accession>
<feature type="domain" description="DUF883" evidence="2">
    <location>
        <begin position="72"/>
        <end position="101"/>
    </location>
</feature>
<evidence type="ECO:0000313" key="3">
    <source>
        <dbReference type="EMBL" id="OIQ98019.1"/>
    </source>
</evidence>
<keyword evidence="1" id="KW-0472">Membrane</keyword>
<comment type="caution">
    <text evidence="3">The sequence shown here is derived from an EMBL/GenBank/DDBJ whole genome shotgun (WGS) entry which is preliminary data.</text>
</comment>
<dbReference type="PANTHER" id="PTHR35893:SF3">
    <property type="entry name" value="INNER MEMBRANE PROTEIN"/>
    <property type="match status" value="1"/>
</dbReference>
<evidence type="ECO:0000256" key="1">
    <source>
        <dbReference type="SAM" id="Phobius"/>
    </source>
</evidence>
<dbReference type="PANTHER" id="PTHR35893">
    <property type="entry name" value="INNER MEMBRANE PROTEIN-RELATED"/>
    <property type="match status" value="1"/>
</dbReference>
<dbReference type="Pfam" id="PF19029">
    <property type="entry name" value="DUF883_C"/>
    <property type="match status" value="1"/>
</dbReference>
<dbReference type="InterPro" id="IPR043605">
    <property type="entry name" value="DUF883_C"/>
</dbReference>